<evidence type="ECO:0000256" key="3">
    <source>
        <dbReference type="ARBA" id="ARBA00022630"/>
    </source>
</evidence>
<dbReference type="InterPro" id="IPR005101">
    <property type="entry name" value="Cryptochr/Photolyase_FAD-bd"/>
</dbReference>
<dbReference type="NCBIfam" id="TIGR02765">
    <property type="entry name" value="crypto_DASH"/>
    <property type="match status" value="1"/>
</dbReference>
<feature type="binding site" evidence="6">
    <location>
        <begin position="382"/>
        <end position="384"/>
    </location>
    <ligand>
        <name>FAD</name>
        <dbReference type="ChEBI" id="CHEBI:57692"/>
    </ligand>
</feature>
<dbReference type="Pfam" id="PF00875">
    <property type="entry name" value="DNA_photolyase"/>
    <property type="match status" value="1"/>
</dbReference>
<evidence type="ECO:0000256" key="4">
    <source>
        <dbReference type="ARBA" id="ARBA00022827"/>
    </source>
</evidence>
<dbReference type="Gene3D" id="1.10.579.10">
    <property type="entry name" value="DNA Cyclobutane Dipyrimidine Photolyase, subunit A, domain 3"/>
    <property type="match status" value="1"/>
</dbReference>
<dbReference type="AlphaFoldDB" id="A0A4Y8UIP3"/>
<proteinExistence type="inferred from homology"/>
<evidence type="ECO:0000256" key="6">
    <source>
        <dbReference type="PIRSR" id="PIRSR602081-1"/>
    </source>
</evidence>
<comment type="similarity">
    <text evidence="1 7">Belongs to the DNA photolyase class-1 family.</text>
</comment>
<organism evidence="9 10">
    <name type="scientific">Gammaproteobacteria bacterium LSUCC0057</name>
    <dbReference type="NCBI Taxonomy" id="2559237"/>
    <lineage>
        <taxon>Bacteria</taxon>
        <taxon>Pseudomonadati</taxon>
        <taxon>Pseudomonadota</taxon>
        <taxon>Gammaproteobacteria</taxon>
        <taxon>Cellvibrionales</taxon>
        <taxon>Porticoccaceae</taxon>
        <taxon>SAR92 clade</taxon>
    </lineage>
</organism>
<dbReference type="InterPro" id="IPR014729">
    <property type="entry name" value="Rossmann-like_a/b/a_fold"/>
</dbReference>
<dbReference type="Gene3D" id="3.40.50.620">
    <property type="entry name" value="HUPs"/>
    <property type="match status" value="1"/>
</dbReference>
<dbReference type="Pfam" id="PF03441">
    <property type="entry name" value="FAD_binding_7"/>
    <property type="match status" value="1"/>
</dbReference>
<evidence type="ECO:0000313" key="9">
    <source>
        <dbReference type="EMBL" id="TFH68726.1"/>
    </source>
</evidence>
<keyword evidence="10" id="KW-1185">Reference proteome</keyword>
<dbReference type="PANTHER" id="PTHR11455">
    <property type="entry name" value="CRYPTOCHROME"/>
    <property type="match status" value="1"/>
</dbReference>
<dbReference type="GO" id="GO:0071949">
    <property type="term" value="F:FAD binding"/>
    <property type="evidence" value="ECO:0007669"/>
    <property type="project" value="TreeGrafter"/>
</dbReference>
<dbReference type="OrthoDB" id="9772484at2"/>
<dbReference type="InterPro" id="IPR036155">
    <property type="entry name" value="Crypto/Photolyase_N_sf"/>
</dbReference>
<gene>
    <name evidence="9" type="ORF">E3W66_01860</name>
</gene>
<dbReference type="GO" id="GO:0000719">
    <property type="term" value="P:photoreactive repair"/>
    <property type="evidence" value="ECO:0007669"/>
    <property type="project" value="TreeGrafter"/>
</dbReference>
<evidence type="ECO:0000256" key="5">
    <source>
        <dbReference type="ARBA" id="ARBA00022991"/>
    </source>
</evidence>
<dbReference type="InterPro" id="IPR036134">
    <property type="entry name" value="Crypto/Photolyase_FAD-like_sf"/>
</dbReference>
<comment type="cofactor">
    <cofactor evidence="7">
        <name>(6R)-5,10-methylene-5,6,7,8-tetrahydrofolate</name>
        <dbReference type="ChEBI" id="CHEBI:15636"/>
    </cofactor>
    <text evidence="7">Binds 1 5,10-methenyltetrahydrofolate (MTHF) per subunit.</text>
</comment>
<dbReference type="PRINTS" id="PR00147">
    <property type="entry name" value="DNAPHOTLYASE"/>
</dbReference>
<protein>
    <recommendedName>
        <fullName evidence="2 7">Cryptochrome DASH</fullName>
    </recommendedName>
</protein>
<evidence type="ECO:0000313" key="10">
    <source>
        <dbReference type="Proteomes" id="UP000298133"/>
    </source>
</evidence>
<evidence type="ECO:0000256" key="7">
    <source>
        <dbReference type="RuleBase" id="RU367151"/>
    </source>
</evidence>
<dbReference type="PROSITE" id="PS51645">
    <property type="entry name" value="PHR_CRY_ALPHA_BETA"/>
    <property type="match status" value="1"/>
</dbReference>
<feature type="binding site" evidence="6">
    <location>
        <position position="232"/>
    </location>
    <ligand>
        <name>FAD</name>
        <dbReference type="ChEBI" id="CHEBI:57692"/>
    </ligand>
</feature>
<dbReference type="SUPFAM" id="SSF48173">
    <property type="entry name" value="Cryptochrome/photolyase FAD-binding domain"/>
    <property type="match status" value="1"/>
</dbReference>
<name>A0A4Y8UIP3_9GAMM</name>
<sequence>MNERGLYWFGSDLRTADNSLLCQAAAECGALACVYVLDQRWLASNRYQLRGMGAQRQRFLFETLADLRRQLAAQGQTLWVFSGNPEKVIAALVAQLQPTVIYRGEQVGWDEWRQWRALVHQSAPSLQWRSGWQHTLLQPAQLPFAIEQLPSSFTQFRRRVEPLAAATLVATAQLPPPLAPDSVAAQVAAASAAQLVDLVAPAVATSYDFNGGSAAAHRHLDGYFASELASSYKQTRNALSDWSSSTKFSPWLALGAISPRQVAAAVAAYEQRCGANDSTYWIIFELLWRDYFQFYAYRYGAKLFAFGGIRQQPPLTSFYPQRFAAWCHGRSAYPLVNAAMNELRETGYLSNRLRQIVASCLVNELQLDWRYGAAFFEQQLLDYDVASNWGNWQYIAGVGADPRGGRHFSIEKQTALYDPRGEYIARWRGELGRSYGDAVDQVDWPRQLH</sequence>
<comment type="caution">
    <text evidence="9">The sequence shown here is derived from an EMBL/GenBank/DDBJ whole genome shotgun (WGS) entry which is preliminary data.</text>
</comment>
<keyword evidence="3 6" id="KW-0285">Flavoprotein</keyword>
<dbReference type="InterPro" id="IPR006050">
    <property type="entry name" value="DNA_photolyase_N"/>
</dbReference>
<accession>A0A4Y8UIP3</accession>
<keyword evidence="4 6" id="KW-0274">FAD</keyword>
<dbReference type="PANTHER" id="PTHR11455:SF22">
    <property type="entry name" value="CRYPTOCHROME DASH"/>
    <property type="match status" value="1"/>
</dbReference>
<comment type="cofactor">
    <cofactor evidence="6 7">
        <name>FAD</name>
        <dbReference type="ChEBI" id="CHEBI:57692"/>
    </cofactor>
    <text evidence="6 7">Binds 1 FAD per subunit.</text>
</comment>
<evidence type="ECO:0000259" key="8">
    <source>
        <dbReference type="PROSITE" id="PS51645"/>
    </source>
</evidence>
<evidence type="ECO:0000256" key="2">
    <source>
        <dbReference type="ARBA" id="ARBA00017881"/>
    </source>
</evidence>
<dbReference type="InterPro" id="IPR002081">
    <property type="entry name" value="Cryptochrome/DNA_photolyase_1"/>
</dbReference>
<feature type="domain" description="Photolyase/cryptochrome alpha/beta" evidence="8">
    <location>
        <begin position="3"/>
        <end position="136"/>
    </location>
</feature>
<feature type="binding site" evidence="6">
    <location>
        <begin position="245"/>
        <end position="249"/>
    </location>
    <ligand>
        <name>FAD</name>
        <dbReference type="ChEBI" id="CHEBI:57692"/>
    </ligand>
</feature>
<dbReference type="GO" id="GO:0003677">
    <property type="term" value="F:DNA binding"/>
    <property type="evidence" value="ECO:0007669"/>
    <property type="project" value="TreeGrafter"/>
</dbReference>
<dbReference type="InterPro" id="IPR014133">
    <property type="entry name" value="Cry_DASH"/>
</dbReference>
<dbReference type="Gene3D" id="1.25.40.80">
    <property type="match status" value="1"/>
</dbReference>
<comment type="function">
    <text evidence="7">May have a photoreceptor function.</text>
</comment>
<dbReference type="EMBL" id="SPIA01000001">
    <property type="protein sequence ID" value="TFH68726.1"/>
    <property type="molecule type" value="Genomic_DNA"/>
</dbReference>
<dbReference type="GO" id="GO:0003913">
    <property type="term" value="F:DNA photolyase activity"/>
    <property type="evidence" value="ECO:0007669"/>
    <property type="project" value="InterPro"/>
</dbReference>
<dbReference type="Proteomes" id="UP000298133">
    <property type="component" value="Unassembled WGS sequence"/>
</dbReference>
<reference evidence="9 10" key="1">
    <citation type="submission" date="2019-03" db="EMBL/GenBank/DDBJ databases">
        <title>Draft genome of Gammaproteobacteria bacterium LSUCC0057, a member of the SAR92 clade.</title>
        <authorList>
            <person name="Lanclos V.C."/>
            <person name="Doiron C."/>
            <person name="Henson M.W."/>
            <person name="Thrash J.C."/>
        </authorList>
    </citation>
    <scope>NUCLEOTIDE SEQUENCE [LARGE SCALE GENOMIC DNA]</scope>
    <source>
        <strain evidence="9 10">LSUCC0057</strain>
    </source>
</reference>
<keyword evidence="5 7" id="KW-0157">Chromophore</keyword>
<evidence type="ECO:0000256" key="1">
    <source>
        <dbReference type="ARBA" id="ARBA00005862"/>
    </source>
</evidence>
<dbReference type="SUPFAM" id="SSF52425">
    <property type="entry name" value="Cryptochrome/photolyase, N-terminal domain"/>
    <property type="match status" value="1"/>
</dbReference>